<dbReference type="EMBL" id="JAIRAU010000057">
    <property type="protein sequence ID" value="MBZ5715683.1"/>
    <property type="molecule type" value="Genomic_DNA"/>
</dbReference>
<feature type="transmembrane region" description="Helical" evidence="1">
    <location>
        <begin position="12"/>
        <end position="36"/>
    </location>
</feature>
<keyword evidence="1" id="KW-1133">Transmembrane helix</keyword>
<evidence type="ECO:0000313" key="2">
    <source>
        <dbReference type="EMBL" id="MBZ5715683.1"/>
    </source>
</evidence>
<feature type="transmembrane region" description="Helical" evidence="1">
    <location>
        <begin position="102"/>
        <end position="122"/>
    </location>
</feature>
<feature type="transmembrane region" description="Helical" evidence="1">
    <location>
        <begin position="48"/>
        <end position="68"/>
    </location>
</feature>
<name>A0ABS7U5F4_9BACT</name>
<sequence length="126" mass="13675">MTDESRPPRENLWLLTAAPFIWLAHLLLSYITGAVWCAKIAGRGGSLGAARAAIAVYTLLALAGLALVGWRAMRRRRPVEPGPAREYDAPGDRDRFLGRTTLLLTGLSALAVVYAALVALFIRSCR</sequence>
<proteinExistence type="predicted"/>
<comment type="caution">
    <text evidence="2">The sequence shown here is derived from an EMBL/GenBank/DDBJ whole genome shotgun (WGS) entry which is preliminary data.</text>
</comment>
<dbReference type="Proteomes" id="UP001139031">
    <property type="component" value="Unassembled WGS sequence"/>
</dbReference>
<keyword evidence="3" id="KW-1185">Reference proteome</keyword>
<organism evidence="2 3">
    <name type="scientific">Nannocystis pusilla</name>
    <dbReference type="NCBI Taxonomy" id="889268"/>
    <lineage>
        <taxon>Bacteria</taxon>
        <taxon>Pseudomonadati</taxon>
        <taxon>Myxococcota</taxon>
        <taxon>Polyangia</taxon>
        <taxon>Nannocystales</taxon>
        <taxon>Nannocystaceae</taxon>
        <taxon>Nannocystis</taxon>
    </lineage>
</organism>
<dbReference type="RefSeq" id="WP_224197491.1">
    <property type="nucleotide sequence ID" value="NZ_JAIRAU010000057.1"/>
</dbReference>
<protein>
    <submittedName>
        <fullName evidence="2">Uncharacterized protein</fullName>
    </submittedName>
</protein>
<reference evidence="2" key="1">
    <citation type="submission" date="2021-08" db="EMBL/GenBank/DDBJ databases">
        <authorList>
            <person name="Stevens D.C."/>
        </authorList>
    </citation>
    <scope>NUCLEOTIDE SEQUENCE</scope>
    <source>
        <strain evidence="2">DSM 53165</strain>
    </source>
</reference>
<keyword evidence="1" id="KW-0472">Membrane</keyword>
<gene>
    <name evidence="2" type="ORF">K7C98_41190</name>
</gene>
<evidence type="ECO:0000256" key="1">
    <source>
        <dbReference type="SAM" id="Phobius"/>
    </source>
</evidence>
<accession>A0ABS7U5F4</accession>
<evidence type="ECO:0000313" key="3">
    <source>
        <dbReference type="Proteomes" id="UP001139031"/>
    </source>
</evidence>
<keyword evidence="1" id="KW-0812">Transmembrane</keyword>